<reference evidence="5 6" key="1">
    <citation type="submission" date="2020-08" db="EMBL/GenBank/DDBJ databases">
        <title>novel species in genus Nocardioides.</title>
        <authorList>
            <person name="Zhang G."/>
        </authorList>
    </citation>
    <scope>NUCLEOTIDE SEQUENCE [LARGE SCALE GENOMIC DNA]</scope>
    <source>
        <strain evidence="5 6">SC8A-24</strain>
    </source>
</reference>
<keyword evidence="2 5" id="KW-0012">Acyltransferase</keyword>
<dbReference type="EMBL" id="JACMYC010000002">
    <property type="protein sequence ID" value="MBC2959527.1"/>
    <property type="molecule type" value="Genomic_DNA"/>
</dbReference>
<comment type="caution">
    <text evidence="5">The sequence shown here is derived from an EMBL/GenBank/DDBJ whole genome shotgun (WGS) entry which is preliminary data.</text>
</comment>
<proteinExistence type="predicted"/>
<feature type="compositionally biased region" description="Basic residues" evidence="3">
    <location>
        <begin position="244"/>
        <end position="255"/>
    </location>
</feature>
<dbReference type="PANTHER" id="PTHR10434:SF55">
    <property type="entry name" value="POSSIBLE ACYLTRANSFERASE"/>
    <property type="match status" value="1"/>
</dbReference>
<evidence type="ECO:0000256" key="1">
    <source>
        <dbReference type="ARBA" id="ARBA00022679"/>
    </source>
</evidence>
<accession>A0ABR6U518</accession>
<feature type="domain" description="Phospholipid/glycerol acyltransferase" evidence="4">
    <location>
        <begin position="38"/>
        <end position="152"/>
    </location>
</feature>
<evidence type="ECO:0000313" key="6">
    <source>
        <dbReference type="Proteomes" id="UP000604001"/>
    </source>
</evidence>
<evidence type="ECO:0000259" key="4">
    <source>
        <dbReference type="SMART" id="SM00563"/>
    </source>
</evidence>
<protein>
    <submittedName>
        <fullName evidence="5">1-acyl-sn-glycerol-3-phosphate acyltransferase</fullName>
    </submittedName>
</protein>
<dbReference type="PANTHER" id="PTHR10434">
    <property type="entry name" value="1-ACYL-SN-GLYCEROL-3-PHOSPHATE ACYLTRANSFERASE"/>
    <property type="match status" value="1"/>
</dbReference>
<feature type="region of interest" description="Disordered" evidence="3">
    <location>
        <begin position="210"/>
        <end position="255"/>
    </location>
</feature>
<dbReference type="InterPro" id="IPR002123">
    <property type="entry name" value="Plipid/glycerol_acylTrfase"/>
</dbReference>
<keyword evidence="6" id="KW-1185">Reference proteome</keyword>
<dbReference type="CDD" id="cd07989">
    <property type="entry name" value="LPLAT_AGPAT-like"/>
    <property type="match status" value="1"/>
</dbReference>
<organism evidence="5 6">
    <name type="scientific">Nocardioides deserti</name>
    <dbReference type="NCBI Taxonomy" id="1588644"/>
    <lineage>
        <taxon>Bacteria</taxon>
        <taxon>Bacillati</taxon>
        <taxon>Actinomycetota</taxon>
        <taxon>Actinomycetes</taxon>
        <taxon>Propionibacteriales</taxon>
        <taxon>Nocardioidaceae</taxon>
        <taxon>Nocardioides</taxon>
    </lineage>
</organism>
<dbReference type="Proteomes" id="UP000604001">
    <property type="component" value="Unassembled WGS sequence"/>
</dbReference>
<evidence type="ECO:0000256" key="3">
    <source>
        <dbReference type="SAM" id="MobiDB-lite"/>
    </source>
</evidence>
<name>A0ABR6U518_9ACTN</name>
<dbReference type="RefSeq" id="WP_186344792.1">
    <property type="nucleotide sequence ID" value="NZ_BMMR01000002.1"/>
</dbReference>
<evidence type="ECO:0000313" key="5">
    <source>
        <dbReference type="EMBL" id="MBC2959527.1"/>
    </source>
</evidence>
<dbReference type="Pfam" id="PF01553">
    <property type="entry name" value="Acyltransferase"/>
    <property type="match status" value="1"/>
</dbReference>
<gene>
    <name evidence="5" type="ORF">H7344_04390</name>
</gene>
<dbReference type="SUPFAM" id="SSF69593">
    <property type="entry name" value="Glycerol-3-phosphate (1)-acyltransferase"/>
    <property type="match status" value="1"/>
</dbReference>
<dbReference type="GO" id="GO:0016746">
    <property type="term" value="F:acyltransferase activity"/>
    <property type="evidence" value="ECO:0007669"/>
    <property type="project" value="UniProtKB-KW"/>
</dbReference>
<feature type="compositionally biased region" description="Basic and acidic residues" evidence="3">
    <location>
        <begin position="232"/>
        <end position="243"/>
    </location>
</feature>
<evidence type="ECO:0000256" key="2">
    <source>
        <dbReference type="ARBA" id="ARBA00023315"/>
    </source>
</evidence>
<sequence length="255" mass="27562">MRDITYPPIILTAKTVFRLLGQRFQMSGTEHVPTSGGALLACNHVGYLDFIYGGLAANPSGRLVRFMAKKEIFDHPVGGPVMRSMHHIAVDRGEGLASYHSAVDHLRAGEVVGIFPEATISRSFEVKEIKTGAVRIAAAASVPLIPVALWGTQRMLTKDHPKDFSRGKTIAIRVGEPLHPTGEDPVAETAQLHAAMSALVDETIAGYPADEQPPGSWWLPARHGGSAPTPEEALRLDAEEKRERAARRAAKRAQG</sequence>
<dbReference type="SMART" id="SM00563">
    <property type="entry name" value="PlsC"/>
    <property type="match status" value="1"/>
</dbReference>
<keyword evidence="1" id="KW-0808">Transferase</keyword>